<dbReference type="RefSeq" id="XP_033578439.1">
    <property type="nucleotide sequence ID" value="XM_033713946.1"/>
</dbReference>
<dbReference type="Proteomes" id="UP000504636">
    <property type="component" value="Unplaced"/>
</dbReference>
<dbReference type="AlphaFoldDB" id="A0A6A6YU26"/>
<dbReference type="GeneID" id="54454839"/>
<keyword evidence="1" id="KW-0812">Transmembrane</keyword>
<evidence type="ECO:0000313" key="4">
    <source>
        <dbReference type="RefSeq" id="XP_033578439.1"/>
    </source>
</evidence>
<reference evidence="2 4" key="1">
    <citation type="journal article" date="2020" name="Stud. Mycol.">
        <title>101 Dothideomycetes genomes: a test case for predicting lifestyles and emergence of pathogens.</title>
        <authorList>
            <person name="Haridas S."/>
            <person name="Albert R."/>
            <person name="Binder M."/>
            <person name="Bloem J."/>
            <person name="Labutti K."/>
            <person name="Salamov A."/>
            <person name="Andreopoulos B."/>
            <person name="Baker S."/>
            <person name="Barry K."/>
            <person name="Bills G."/>
            <person name="Bluhm B."/>
            <person name="Cannon C."/>
            <person name="Castanera R."/>
            <person name="Culley D."/>
            <person name="Daum C."/>
            <person name="Ezra D."/>
            <person name="Gonzalez J."/>
            <person name="Henrissat B."/>
            <person name="Kuo A."/>
            <person name="Liang C."/>
            <person name="Lipzen A."/>
            <person name="Lutzoni F."/>
            <person name="Magnuson J."/>
            <person name="Mondo S."/>
            <person name="Nolan M."/>
            <person name="Ohm R."/>
            <person name="Pangilinan J."/>
            <person name="Park H.-J."/>
            <person name="Ramirez L."/>
            <person name="Alfaro M."/>
            <person name="Sun H."/>
            <person name="Tritt A."/>
            <person name="Yoshinaga Y."/>
            <person name="Zwiers L.-H."/>
            <person name="Turgeon B."/>
            <person name="Goodwin S."/>
            <person name="Spatafora J."/>
            <person name="Crous P."/>
            <person name="Grigoriev I."/>
        </authorList>
    </citation>
    <scope>NUCLEOTIDE SEQUENCE</scope>
    <source>
        <strain evidence="2 4">CBS 304.34</strain>
    </source>
</reference>
<evidence type="ECO:0000256" key="1">
    <source>
        <dbReference type="SAM" id="Phobius"/>
    </source>
</evidence>
<reference evidence="4" key="2">
    <citation type="submission" date="2020-04" db="EMBL/GenBank/DDBJ databases">
        <authorList>
            <consortium name="NCBI Genome Project"/>
        </authorList>
    </citation>
    <scope>NUCLEOTIDE SEQUENCE</scope>
    <source>
        <strain evidence="4">CBS 304.34</strain>
    </source>
</reference>
<keyword evidence="1" id="KW-0472">Membrane</keyword>
<reference evidence="4" key="3">
    <citation type="submission" date="2025-04" db="UniProtKB">
        <authorList>
            <consortium name="RefSeq"/>
        </authorList>
    </citation>
    <scope>IDENTIFICATION</scope>
    <source>
        <strain evidence="4">CBS 304.34</strain>
    </source>
</reference>
<evidence type="ECO:0000313" key="2">
    <source>
        <dbReference type="EMBL" id="KAF2811475.1"/>
    </source>
</evidence>
<organism evidence="2">
    <name type="scientific">Mytilinidion resinicola</name>
    <dbReference type="NCBI Taxonomy" id="574789"/>
    <lineage>
        <taxon>Eukaryota</taxon>
        <taxon>Fungi</taxon>
        <taxon>Dikarya</taxon>
        <taxon>Ascomycota</taxon>
        <taxon>Pezizomycotina</taxon>
        <taxon>Dothideomycetes</taxon>
        <taxon>Pleosporomycetidae</taxon>
        <taxon>Mytilinidiales</taxon>
        <taxon>Mytilinidiaceae</taxon>
        <taxon>Mytilinidion</taxon>
    </lineage>
</organism>
<keyword evidence="1" id="KW-1133">Transmembrane helix</keyword>
<dbReference type="EMBL" id="MU003698">
    <property type="protein sequence ID" value="KAF2811475.1"/>
    <property type="molecule type" value="Genomic_DNA"/>
</dbReference>
<protein>
    <submittedName>
        <fullName evidence="2 4">Uncharacterized protein</fullName>
    </submittedName>
</protein>
<name>A0A6A6YU26_9PEZI</name>
<proteinExistence type="predicted"/>
<feature type="transmembrane region" description="Helical" evidence="1">
    <location>
        <begin position="90"/>
        <end position="115"/>
    </location>
</feature>
<gene>
    <name evidence="2 4" type="ORF">BDZ99DRAFT_276087</name>
</gene>
<keyword evidence="3" id="KW-1185">Reference proteome</keyword>
<accession>A0A6A6YU26</accession>
<sequence>MSKKRSVQVAPVELTIINQCGDGTSDFSPSLTFDIFPCPLTDNGNGQYRASCKYLPPADQQSLCEEIMQDDFKAFTDFLLYDATDQGSKVLTLIGLIGAAVLTAPIDATIALVVVEGFLAVEFVPEAYAALTLLSDSMSFAKTFLEDLQRLQKSFKVFGQALAEAVCVVEIDDTTKVSVSFPGQLFSQTIADFAEPLQGVISATIYVDDTSITECPPKDNVLKNGDFEFGEGGCHGGKECV</sequence>
<evidence type="ECO:0000313" key="3">
    <source>
        <dbReference type="Proteomes" id="UP000504636"/>
    </source>
</evidence>